<keyword evidence="1" id="KW-1133">Transmembrane helix</keyword>
<protein>
    <submittedName>
        <fullName evidence="2">Uncharacterized protein</fullName>
    </submittedName>
</protein>
<accession>S0KIP7</accession>
<dbReference type="EMBL" id="ASWJ01000003">
    <property type="protein sequence ID" value="EOW87527.1"/>
    <property type="molecule type" value="Genomic_DNA"/>
</dbReference>
<feature type="transmembrane region" description="Helical" evidence="1">
    <location>
        <begin position="20"/>
        <end position="38"/>
    </location>
</feature>
<dbReference type="AlphaFoldDB" id="S0KIP7"/>
<dbReference type="Proteomes" id="UP000014113">
    <property type="component" value="Unassembled WGS sequence"/>
</dbReference>
<feature type="transmembrane region" description="Helical" evidence="1">
    <location>
        <begin position="44"/>
        <end position="61"/>
    </location>
</feature>
<dbReference type="Pfam" id="PF17332">
    <property type="entry name" value="DUF5592"/>
    <property type="match status" value="1"/>
</dbReference>
<dbReference type="InterPro" id="IPR020275">
    <property type="entry name" value="DUF5592"/>
</dbReference>
<evidence type="ECO:0000313" key="2">
    <source>
        <dbReference type="EMBL" id="EOW87527.1"/>
    </source>
</evidence>
<comment type="caution">
    <text evidence="2">The sequence shown here is derived from an EMBL/GenBank/DDBJ whole genome shotgun (WGS) entry which is preliminary data.</text>
</comment>
<dbReference type="OrthoDB" id="9962896at2"/>
<keyword evidence="1" id="KW-0472">Membrane</keyword>
<gene>
    <name evidence="2" type="ORF">I568_00571</name>
</gene>
<name>S0KIP7_9ENTE</name>
<dbReference type="STRING" id="1121865.OMW_00633"/>
<sequence length="104" mass="12485">MFTRPNKISNEIKLLGRYQLTDAFVVLLILFFGMGNLADYIYEPIRLFFRLFLFIMTIFWLSPSPFKPQSKNIGVLMDCLKKDTHTYFPDGIFENEWRKIDDYR</sequence>
<evidence type="ECO:0000256" key="1">
    <source>
        <dbReference type="SAM" id="Phobius"/>
    </source>
</evidence>
<reference evidence="2 3" key="1">
    <citation type="submission" date="2013-03" db="EMBL/GenBank/DDBJ databases">
        <title>The Genome Sequence of Enterococcus columbae ATCC_51263 (PacBio/Illumina hybrid assembly).</title>
        <authorList>
            <consortium name="The Broad Institute Genomics Platform"/>
            <consortium name="The Broad Institute Genome Sequencing Center for Infectious Disease"/>
            <person name="Earl A."/>
            <person name="Russ C."/>
            <person name="Gilmore M."/>
            <person name="Surin D."/>
            <person name="Walker B."/>
            <person name="Young S."/>
            <person name="Zeng Q."/>
            <person name="Gargeya S."/>
            <person name="Fitzgerald M."/>
            <person name="Haas B."/>
            <person name="Abouelleil A."/>
            <person name="Allen A.W."/>
            <person name="Alvarado L."/>
            <person name="Arachchi H.M."/>
            <person name="Berlin A.M."/>
            <person name="Chapman S.B."/>
            <person name="Gainer-Dewar J."/>
            <person name="Goldberg J."/>
            <person name="Griggs A."/>
            <person name="Gujja S."/>
            <person name="Hansen M."/>
            <person name="Howarth C."/>
            <person name="Imamovic A."/>
            <person name="Ireland A."/>
            <person name="Larimer J."/>
            <person name="McCowan C."/>
            <person name="Murphy C."/>
            <person name="Pearson M."/>
            <person name="Poon T.W."/>
            <person name="Priest M."/>
            <person name="Roberts A."/>
            <person name="Saif S."/>
            <person name="Shea T."/>
            <person name="Sisk P."/>
            <person name="Sykes S."/>
            <person name="Wortman J."/>
            <person name="Nusbaum C."/>
            <person name="Birren B."/>
        </authorList>
    </citation>
    <scope>NUCLEOTIDE SEQUENCE [LARGE SCALE GENOMIC DNA]</scope>
    <source>
        <strain evidence="2 3">ATCC 51263</strain>
    </source>
</reference>
<dbReference type="RefSeq" id="WP_016182796.1">
    <property type="nucleotide sequence ID" value="NZ_JXKI01000006.1"/>
</dbReference>
<keyword evidence="1" id="KW-0812">Transmembrane</keyword>
<keyword evidence="3" id="KW-1185">Reference proteome</keyword>
<proteinExistence type="predicted"/>
<organism evidence="2 3">
    <name type="scientific">Enterococcus columbae DSM 7374 = ATCC 51263</name>
    <dbReference type="NCBI Taxonomy" id="1121865"/>
    <lineage>
        <taxon>Bacteria</taxon>
        <taxon>Bacillati</taxon>
        <taxon>Bacillota</taxon>
        <taxon>Bacilli</taxon>
        <taxon>Lactobacillales</taxon>
        <taxon>Enterococcaceae</taxon>
        <taxon>Enterococcus</taxon>
    </lineage>
</organism>
<evidence type="ECO:0000313" key="3">
    <source>
        <dbReference type="Proteomes" id="UP000014113"/>
    </source>
</evidence>